<proteinExistence type="predicted"/>
<dbReference type="Pfam" id="PF01425">
    <property type="entry name" value="Amidase"/>
    <property type="match status" value="1"/>
</dbReference>
<name>A0A8H3G5Q7_9LECA</name>
<dbReference type="EMBL" id="CAJPDT010000081">
    <property type="protein sequence ID" value="CAF9935087.1"/>
    <property type="molecule type" value="Genomic_DNA"/>
</dbReference>
<dbReference type="Proteomes" id="UP000664534">
    <property type="component" value="Unassembled WGS sequence"/>
</dbReference>
<dbReference type="PANTHER" id="PTHR42678:SF34">
    <property type="entry name" value="OS04G0183300 PROTEIN"/>
    <property type="match status" value="1"/>
</dbReference>
<evidence type="ECO:0000259" key="1">
    <source>
        <dbReference type="Pfam" id="PF01425"/>
    </source>
</evidence>
<dbReference type="InterPro" id="IPR023631">
    <property type="entry name" value="Amidase_dom"/>
</dbReference>
<dbReference type="SUPFAM" id="SSF75304">
    <property type="entry name" value="Amidase signature (AS) enzymes"/>
    <property type="match status" value="1"/>
</dbReference>
<reference evidence="2" key="1">
    <citation type="submission" date="2021-03" db="EMBL/GenBank/DDBJ databases">
        <authorList>
            <person name="Tagirdzhanova G."/>
        </authorList>
    </citation>
    <scope>NUCLEOTIDE SEQUENCE</scope>
</reference>
<accession>A0A8H3G5Q7</accession>
<dbReference type="PANTHER" id="PTHR42678">
    <property type="entry name" value="AMIDASE"/>
    <property type="match status" value="1"/>
</dbReference>
<keyword evidence="3" id="KW-1185">Reference proteome</keyword>
<gene>
    <name evidence="2" type="ORF">IMSHALPRED_010096</name>
</gene>
<evidence type="ECO:0000313" key="2">
    <source>
        <dbReference type="EMBL" id="CAF9935087.1"/>
    </source>
</evidence>
<evidence type="ECO:0000313" key="3">
    <source>
        <dbReference type="Proteomes" id="UP000664534"/>
    </source>
</evidence>
<comment type="caution">
    <text evidence="2">The sequence shown here is derived from an EMBL/GenBank/DDBJ whole genome shotgun (WGS) entry which is preliminary data.</text>
</comment>
<feature type="domain" description="Amidase" evidence="1">
    <location>
        <begin position="82"/>
        <end position="195"/>
    </location>
</feature>
<protein>
    <recommendedName>
        <fullName evidence="1">Amidase domain-containing protein</fullName>
    </recommendedName>
</protein>
<dbReference type="OrthoDB" id="566138at2759"/>
<sequence>MYSSKIRVTWAFTILSLTIVWRLGIDDVHRNRYLPKSIDLLTATASELSHQLSNGSITSIQLVKEYHERIQMDNAQGLSLRAVLSMAPRHITLATAEARDKERRNGISRGPLHGIPIFIKGNMATGPDLNMSTSFGAYAFENATTDHDAFLVAKAREAGMIIMGKTNLGEFNGFKDQTISPAWSALGGETISPYDNKVRT</sequence>
<dbReference type="AlphaFoldDB" id="A0A8H3G5Q7"/>
<dbReference type="Gene3D" id="3.90.1300.10">
    <property type="entry name" value="Amidase signature (AS) domain"/>
    <property type="match status" value="1"/>
</dbReference>
<dbReference type="InterPro" id="IPR036928">
    <property type="entry name" value="AS_sf"/>
</dbReference>
<organism evidence="2 3">
    <name type="scientific">Imshaugia aleurites</name>
    <dbReference type="NCBI Taxonomy" id="172621"/>
    <lineage>
        <taxon>Eukaryota</taxon>
        <taxon>Fungi</taxon>
        <taxon>Dikarya</taxon>
        <taxon>Ascomycota</taxon>
        <taxon>Pezizomycotina</taxon>
        <taxon>Lecanoromycetes</taxon>
        <taxon>OSLEUM clade</taxon>
        <taxon>Lecanoromycetidae</taxon>
        <taxon>Lecanorales</taxon>
        <taxon>Lecanorineae</taxon>
        <taxon>Parmeliaceae</taxon>
        <taxon>Imshaugia</taxon>
    </lineage>
</organism>